<dbReference type="RefSeq" id="WP_242648963.1">
    <property type="nucleotide sequence ID" value="NZ_FQXB01000001.1"/>
</dbReference>
<dbReference type="STRING" id="1508389.SAMN05444003_0045"/>
<dbReference type="InterPro" id="IPR010607">
    <property type="entry name" value="DUF1194"/>
</dbReference>
<sequence length="241" mass="26118">MDEHGQHWALVRTLSLFAALAVLPNPADACRLALVLAMDVSISVDAREDALQRQGLANALLAQDVQDAFFVSPDPVALAIFEWSGRFSQSEILDWTLIETPEDLEDASERVSTSARQYTDDPTALGHALGYASLLLRDAPDCLFKTIDVSGDGESNDGFPPSSAFAAFPFEGVTVNGLAIRTDAEGEPFHLPTYYETEVIRGAGAFIEEAAGFVDFENAMERKLVRELQALAIGWLAPADQ</sequence>
<proteinExistence type="predicted"/>
<gene>
    <name evidence="1" type="ORF">SAMN05444003_0045</name>
</gene>
<keyword evidence="2" id="KW-1185">Reference proteome</keyword>
<accession>A0A1M5L1M1</accession>
<dbReference type="InterPro" id="IPR036465">
    <property type="entry name" value="vWFA_dom_sf"/>
</dbReference>
<dbReference type="AlphaFoldDB" id="A0A1M5L1M1"/>
<reference evidence="1 2" key="1">
    <citation type="submission" date="2016-11" db="EMBL/GenBank/DDBJ databases">
        <authorList>
            <person name="Jaros S."/>
            <person name="Januszkiewicz K."/>
            <person name="Wedrychowicz H."/>
        </authorList>
    </citation>
    <scope>NUCLEOTIDE SEQUENCE [LARGE SCALE GENOMIC DNA]</scope>
    <source>
        <strain evidence="1 2">DSM 28715</strain>
    </source>
</reference>
<dbReference type="Proteomes" id="UP000184074">
    <property type="component" value="Unassembled WGS sequence"/>
</dbReference>
<protein>
    <recommendedName>
        <fullName evidence="3">VWFA domain-containing protein</fullName>
    </recommendedName>
</protein>
<evidence type="ECO:0000313" key="2">
    <source>
        <dbReference type="Proteomes" id="UP000184074"/>
    </source>
</evidence>
<name>A0A1M5L1M1_9RHOB</name>
<evidence type="ECO:0008006" key="3">
    <source>
        <dbReference type="Google" id="ProtNLM"/>
    </source>
</evidence>
<dbReference type="SUPFAM" id="SSF53300">
    <property type="entry name" value="vWA-like"/>
    <property type="match status" value="1"/>
</dbReference>
<organism evidence="1 2">
    <name type="scientific">Cognatiyoonia sediminum</name>
    <dbReference type="NCBI Taxonomy" id="1508389"/>
    <lineage>
        <taxon>Bacteria</taxon>
        <taxon>Pseudomonadati</taxon>
        <taxon>Pseudomonadota</taxon>
        <taxon>Alphaproteobacteria</taxon>
        <taxon>Rhodobacterales</taxon>
        <taxon>Paracoccaceae</taxon>
        <taxon>Cognatiyoonia</taxon>
    </lineage>
</organism>
<dbReference type="EMBL" id="FQXB01000001">
    <property type="protein sequence ID" value="SHG58891.1"/>
    <property type="molecule type" value="Genomic_DNA"/>
</dbReference>
<dbReference type="Pfam" id="PF06707">
    <property type="entry name" value="DUF1194"/>
    <property type="match status" value="1"/>
</dbReference>
<dbReference type="Gene3D" id="3.40.50.410">
    <property type="entry name" value="von Willebrand factor, type A domain"/>
    <property type="match status" value="1"/>
</dbReference>
<evidence type="ECO:0000313" key="1">
    <source>
        <dbReference type="EMBL" id="SHG58891.1"/>
    </source>
</evidence>